<accession>A0A7G9Z684</accession>
<evidence type="ECO:0000313" key="1">
    <source>
        <dbReference type="EMBL" id="QNO55768.1"/>
    </source>
</evidence>
<sequence>MLIEISRRFWRDCEKEGTTRLHEITQRGENERYCDSSIVCNQLACLKKDIVAEFCGNYKEKHKVAVETLLKRLELIKDLLPLSPLQPLQDSFSLSLVLHRLLQYL</sequence>
<dbReference type="AlphaFoldDB" id="A0A7G9Z684"/>
<proteinExistence type="predicted"/>
<organism evidence="1">
    <name type="scientific">Candidatus Methanophaga sp. ANME-1 ERB7</name>
    <dbReference type="NCBI Taxonomy" id="2759913"/>
    <lineage>
        <taxon>Archaea</taxon>
        <taxon>Methanobacteriati</taxon>
        <taxon>Methanobacteriota</taxon>
        <taxon>Stenosarchaea group</taxon>
        <taxon>Methanomicrobia</taxon>
        <taxon>Candidatus Methanophagales</taxon>
        <taxon>Candidatus Methanophagaceae</taxon>
        <taxon>Candidatus Methanophaga</taxon>
    </lineage>
</organism>
<name>A0A7G9Z684_9EURY</name>
<dbReference type="EMBL" id="MT631628">
    <property type="protein sequence ID" value="QNO55768.1"/>
    <property type="molecule type" value="Genomic_DNA"/>
</dbReference>
<reference evidence="1" key="1">
    <citation type="submission" date="2020-06" db="EMBL/GenBank/DDBJ databases">
        <title>Unique genomic features of the anaerobic methanotrophic archaea.</title>
        <authorList>
            <person name="Chadwick G.L."/>
            <person name="Skennerton C.T."/>
            <person name="Laso-Perez R."/>
            <person name="Leu A.O."/>
            <person name="Speth D.R."/>
            <person name="Yu H."/>
            <person name="Morgan-Lang C."/>
            <person name="Hatzenpichler R."/>
            <person name="Goudeau D."/>
            <person name="Malmstrom R."/>
            <person name="Brazelton W.J."/>
            <person name="Woyke T."/>
            <person name="Hallam S.J."/>
            <person name="Tyson G.W."/>
            <person name="Wegener G."/>
            <person name="Boetius A."/>
            <person name="Orphan V."/>
        </authorList>
    </citation>
    <scope>NUCLEOTIDE SEQUENCE</scope>
</reference>
<gene>
    <name evidence="1" type="ORF">HKFFHJMH_00018</name>
</gene>
<protein>
    <submittedName>
        <fullName evidence="1">Uncharacterized protein</fullName>
    </submittedName>
</protein>